<feature type="coiled-coil region" evidence="1">
    <location>
        <begin position="120"/>
        <end position="175"/>
    </location>
</feature>
<keyword evidence="1" id="KW-0175">Coiled coil</keyword>
<dbReference type="Gene3D" id="1.10.287.1490">
    <property type="match status" value="1"/>
</dbReference>
<dbReference type="InterPro" id="IPR052376">
    <property type="entry name" value="Oxidative_Scav/Glycosyltrans"/>
</dbReference>
<name>A0A517M4W7_9BACT</name>
<dbReference type="RefSeq" id="WP_145347847.1">
    <property type="nucleotide sequence ID" value="NZ_CP036261.1"/>
</dbReference>
<evidence type="ECO:0000313" key="2">
    <source>
        <dbReference type="EMBL" id="QDS89914.1"/>
    </source>
</evidence>
<dbReference type="AlphaFoldDB" id="A0A517M4W7"/>
<proteinExistence type="predicted"/>
<dbReference type="KEGG" id="ruv:EC9_41160"/>
<evidence type="ECO:0000256" key="1">
    <source>
        <dbReference type="SAM" id="Coils"/>
    </source>
</evidence>
<organism evidence="2 3">
    <name type="scientific">Rosistilla ulvae</name>
    <dbReference type="NCBI Taxonomy" id="1930277"/>
    <lineage>
        <taxon>Bacteria</taxon>
        <taxon>Pseudomonadati</taxon>
        <taxon>Planctomycetota</taxon>
        <taxon>Planctomycetia</taxon>
        <taxon>Pirellulales</taxon>
        <taxon>Pirellulaceae</taxon>
        <taxon>Rosistilla</taxon>
    </lineage>
</organism>
<gene>
    <name evidence="2" type="ORF">EC9_41160</name>
</gene>
<dbReference type="PANTHER" id="PTHR39082">
    <property type="entry name" value="PHOSPHOLIPASE C-BETA-2-RELATED"/>
    <property type="match status" value="1"/>
</dbReference>
<accession>A0A517M4W7</accession>
<dbReference type="PANTHER" id="PTHR39082:SF1">
    <property type="entry name" value="SCAVENGER RECEPTOR CLASS A MEMBER 3"/>
    <property type="match status" value="1"/>
</dbReference>
<sequence length="243" mass="26966">MSDAPHKISHSTISSLHRIHKQLTELNNRINRGPRQMKASIAAIEACKAAEAEAQATLKQAKMACDKKQLQLKEREQRVIDLKGKLNTAASNREFQTFKEQIAADEQANGVLSDEILEAFDQIERLTQELQHRSAELKQREDDQASLQSEVDARMAEANVELQSVMAELTEAEQQLPDDAVDIYQRLIRSQGEDGLAPVEGQSCGNCGATFAPQTLNRLMLSHFICCPTCGAILYMTADSSIE</sequence>
<protein>
    <submittedName>
        <fullName evidence="2">Zinc ribbon domain protein</fullName>
    </submittedName>
</protein>
<dbReference type="Proteomes" id="UP000319557">
    <property type="component" value="Chromosome"/>
</dbReference>
<reference evidence="2 3" key="1">
    <citation type="submission" date="2019-02" db="EMBL/GenBank/DDBJ databases">
        <title>Deep-cultivation of Planctomycetes and their phenomic and genomic characterization uncovers novel biology.</title>
        <authorList>
            <person name="Wiegand S."/>
            <person name="Jogler M."/>
            <person name="Boedeker C."/>
            <person name="Pinto D."/>
            <person name="Vollmers J."/>
            <person name="Rivas-Marin E."/>
            <person name="Kohn T."/>
            <person name="Peeters S.H."/>
            <person name="Heuer A."/>
            <person name="Rast P."/>
            <person name="Oberbeckmann S."/>
            <person name="Bunk B."/>
            <person name="Jeske O."/>
            <person name="Meyerdierks A."/>
            <person name="Storesund J.E."/>
            <person name="Kallscheuer N."/>
            <person name="Luecker S."/>
            <person name="Lage O.M."/>
            <person name="Pohl T."/>
            <person name="Merkel B.J."/>
            <person name="Hornburger P."/>
            <person name="Mueller R.-W."/>
            <person name="Bruemmer F."/>
            <person name="Labrenz M."/>
            <person name="Spormann A.M."/>
            <person name="Op den Camp H."/>
            <person name="Overmann J."/>
            <person name="Amann R."/>
            <person name="Jetten M.S.M."/>
            <person name="Mascher T."/>
            <person name="Medema M.H."/>
            <person name="Devos D.P."/>
            <person name="Kaster A.-K."/>
            <person name="Ovreas L."/>
            <person name="Rohde M."/>
            <person name="Galperin M.Y."/>
            <person name="Jogler C."/>
        </authorList>
    </citation>
    <scope>NUCLEOTIDE SEQUENCE [LARGE SCALE GENOMIC DNA]</scope>
    <source>
        <strain evidence="2 3">EC9</strain>
    </source>
</reference>
<dbReference type="OrthoDB" id="260976at2"/>
<evidence type="ECO:0000313" key="3">
    <source>
        <dbReference type="Proteomes" id="UP000319557"/>
    </source>
</evidence>
<keyword evidence="3" id="KW-1185">Reference proteome</keyword>
<dbReference type="EMBL" id="CP036261">
    <property type="protein sequence ID" value="QDS89914.1"/>
    <property type="molecule type" value="Genomic_DNA"/>
</dbReference>